<dbReference type="Pfam" id="PF02518">
    <property type="entry name" value="HATPase_c"/>
    <property type="match status" value="1"/>
</dbReference>
<evidence type="ECO:0000256" key="1">
    <source>
        <dbReference type="ARBA" id="ARBA00000085"/>
    </source>
</evidence>
<dbReference type="InterPro" id="IPR000700">
    <property type="entry name" value="PAS-assoc_C"/>
</dbReference>
<dbReference type="SMART" id="SM00091">
    <property type="entry name" value="PAS"/>
    <property type="match status" value="1"/>
</dbReference>
<dbReference type="PROSITE" id="PS50885">
    <property type="entry name" value="HAMP"/>
    <property type="match status" value="1"/>
</dbReference>
<dbReference type="GO" id="GO:0016301">
    <property type="term" value="F:kinase activity"/>
    <property type="evidence" value="ECO:0007669"/>
    <property type="project" value="UniProtKB-KW"/>
</dbReference>
<evidence type="ECO:0000256" key="10">
    <source>
        <dbReference type="ARBA" id="ARBA00023136"/>
    </source>
</evidence>
<evidence type="ECO:0000256" key="9">
    <source>
        <dbReference type="ARBA" id="ARBA00023012"/>
    </source>
</evidence>
<evidence type="ECO:0000256" key="11">
    <source>
        <dbReference type="SAM" id="Phobius"/>
    </source>
</evidence>
<keyword evidence="4" id="KW-0597">Phosphoprotein</keyword>
<dbReference type="SUPFAM" id="SSF55785">
    <property type="entry name" value="PYP-like sensor domain (PAS domain)"/>
    <property type="match status" value="1"/>
</dbReference>
<dbReference type="Gene3D" id="3.30.565.10">
    <property type="entry name" value="Histidine kinase-like ATPase, C-terminal domain"/>
    <property type="match status" value="1"/>
</dbReference>
<accession>A0ABQ3VZY4</accession>
<dbReference type="PANTHER" id="PTHR45453">
    <property type="entry name" value="PHOSPHATE REGULON SENSOR PROTEIN PHOR"/>
    <property type="match status" value="1"/>
</dbReference>
<keyword evidence="7 16" id="KW-0418">Kinase</keyword>
<evidence type="ECO:0000256" key="6">
    <source>
        <dbReference type="ARBA" id="ARBA00022692"/>
    </source>
</evidence>
<evidence type="ECO:0000256" key="8">
    <source>
        <dbReference type="ARBA" id="ARBA00022989"/>
    </source>
</evidence>
<name>A0ABQ3VZY4_9LACO</name>
<keyword evidence="9" id="KW-0902">Two-component regulatory system</keyword>
<gene>
    <name evidence="16" type="primary">hpk1</name>
    <name evidence="16" type="ORF">YK48G_13980</name>
</gene>
<dbReference type="Proteomes" id="UP000604765">
    <property type="component" value="Unassembled WGS sequence"/>
</dbReference>
<comment type="caution">
    <text evidence="16">The sequence shown here is derived from an EMBL/GenBank/DDBJ whole genome shotgun (WGS) entry which is preliminary data.</text>
</comment>
<dbReference type="SMART" id="SM00304">
    <property type="entry name" value="HAMP"/>
    <property type="match status" value="1"/>
</dbReference>
<dbReference type="Pfam" id="PF00512">
    <property type="entry name" value="HisKA"/>
    <property type="match status" value="1"/>
</dbReference>
<evidence type="ECO:0000256" key="4">
    <source>
        <dbReference type="ARBA" id="ARBA00022553"/>
    </source>
</evidence>
<dbReference type="SUPFAM" id="SSF47384">
    <property type="entry name" value="Homodimeric domain of signal transducing histidine kinase"/>
    <property type="match status" value="1"/>
</dbReference>
<dbReference type="Pfam" id="PF00989">
    <property type="entry name" value="PAS"/>
    <property type="match status" value="1"/>
</dbReference>
<dbReference type="EMBL" id="BNJR01000012">
    <property type="protein sequence ID" value="GHP13973.1"/>
    <property type="molecule type" value="Genomic_DNA"/>
</dbReference>
<evidence type="ECO:0000259" key="15">
    <source>
        <dbReference type="PROSITE" id="PS50885"/>
    </source>
</evidence>
<dbReference type="InterPro" id="IPR003660">
    <property type="entry name" value="HAMP_dom"/>
</dbReference>
<dbReference type="SUPFAM" id="SSF158472">
    <property type="entry name" value="HAMP domain-like"/>
    <property type="match status" value="1"/>
</dbReference>
<dbReference type="Gene3D" id="1.10.8.500">
    <property type="entry name" value="HAMP domain in histidine kinase"/>
    <property type="match status" value="1"/>
</dbReference>
<dbReference type="NCBIfam" id="NF033092">
    <property type="entry name" value="HK_WalK"/>
    <property type="match status" value="1"/>
</dbReference>
<dbReference type="EC" id="2.7.13.3" evidence="3"/>
<dbReference type="InterPro" id="IPR035965">
    <property type="entry name" value="PAS-like_dom_sf"/>
</dbReference>
<dbReference type="PROSITE" id="PS50112">
    <property type="entry name" value="PAS"/>
    <property type="match status" value="1"/>
</dbReference>
<feature type="domain" description="PAC" evidence="14">
    <location>
        <begin position="327"/>
        <end position="380"/>
    </location>
</feature>
<protein>
    <recommendedName>
        <fullName evidence="3">histidine kinase</fullName>
        <ecNumber evidence="3">2.7.13.3</ecNumber>
    </recommendedName>
</protein>
<dbReference type="CDD" id="cd06225">
    <property type="entry name" value="HAMP"/>
    <property type="match status" value="1"/>
</dbReference>
<comment type="subcellular location">
    <subcellularLocation>
        <location evidence="2">Membrane</location>
    </subcellularLocation>
</comment>
<evidence type="ECO:0000259" key="12">
    <source>
        <dbReference type="PROSITE" id="PS50109"/>
    </source>
</evidence>
<evidence type="ECO:0000313" key="17">
    <source>
        <dbReference type="Proteomes" id="UP000604765"/>
    </source>
</evidence>
<dbReference type="SMART" id="SM00388">
    <property type="entry name" value="HisKA"/>
    <property type="match status" value="1"/>
</dbReference>
<reference evidence="16 17" key="1">
    <citation type="journal article" date="2021" name="Int. J. Syst. Evol. Microbiol.">
        <title>Lentilactobacillus fungorum sp. nov., isolated from spent mushroom substrates.</title>
        <authorList>
            <person name="Tohno M."/>
            <person name="Tanizawa Y."/>
            <person name="Kojima Y."/>
            <person name="Sakamoto M."/>
            <person name="Ohkuma M."/>
            <person name="Kobayashi H."/>
        </authorList>
    </citation>
    <scope>NUCLEOTIDE SEQUENCE [LARGE SCALE GENOMIC DNA]</scope>
    <source>
        <strain evidence="16 17">YK48G</strain>
    </source>
</reference>
<keyword evidence="10 11" id="KW-0472">Membrane</keyword>
<dbReference type="CDD" id="cd00075">
    <property type="entry name" value="HATPase"/>
    <property type="match status" value="1"/>
</dbReference>
<proteinExistence type="predicted"/>
<dbReference type="Pfam" id="PF00672">
    <property type="entry name" value="HAMP"/>
    <property type="match status" value="1"/>
</dbReference>
<dbReference type="InterPro" id="IPR005467">
    <property type="entry name" value="His_kinase_dom"/>
</dbReference>
<dbReference type="Gene3D" id="1.10.287.130">
    <property type="match status" value="1"/>
</dbReference>
<evidence type="ECO:0000259" key="14">
    <source>
        <dbReference type="PROSITE" id="PS50113"/>
    </source>
</evidence>
<dbReference type="PANTHER" id="PTHR45453:SF1">
    <property type="entry name" value="PHOSPHATE REGULON SENSOR PROTEIN PHOR"/>
    <property type="match status" value="1"/>
</dbReference>
<comment type="catalytic activity">
    <reaction evidence="1">
        <text>ATP + protein L-histidine = ADP + protein N-phospho-L-histidine.</text>
        <dbReference type="EC" id="2.7.13.3"/>
    </reaction>
</comment>
<evidence type="ECO:0000256" key="7">
    <source>
        <dbReference type="ARBA" id="ARBA00022777"/>
    </source>
</evidence>
<dbReference type="InterPro" id="IPR000014">
    <property type="entry name" value="PAS"/>
</dbReference>
<sequence>MNNRIKFYQSIKFKIALVFALVLLVTLEIVGAVFVRQLEHQNLSTFKNQIQLQTYVTNSLTTQLSRTNETAANRRIRTILNDSGSPNNAQYQVIDTKGTIRGTNQVNNQAIVGQKTTDDNVKNAIYGRTTIEKNTYDSTTDTRYYTLISPLIKSSGNNSTLVGVVYTKANLDDVYQTINNTTVIFLFAASIAIILGLLISIVISRAITRPIEEMKKQTIRIARGDYSGQVHVYGNDELGQLASAVNNLSVRVEESHESTESERRRLDSVLANMTDGVLATDRRGNVIIINETAASFLNLDENQAMGQSILDVLDIRKDYSLRDLLEKPDELILDFSSDDHSLILHAHFSLIQRESGFISGLVCVLRDITEQQRIDQDRKQFVSNVSHELRTPLTSVRSYIEALSDGAWKDEKLAPKFLKVTQDETDRMIRMINDLLTLSRMDSGTQKMDVELVNINELFNYVLNRFDMILKKDDHPEKTYTIQRKFTNQDLWVDLDTDRFTQVLDNLMNNAIKYSPDGGVITCRLYETRNKVILSISDQGLGIPRKDIPHIFDRFYRVDKARSRQQGGSGLGLAISKEVVEALKGQLWVESVEGKGSTFYIALPYEPIKEEDLWDEV</sequence>
<dbReference type="InterPro" id="IPR013767">
    <property type="entry name" value="PAS_fold"/>
</dbReference>
<dbReference type="InterPro" id="IPR004358">
    <property type="entry name" value="Sig_transdc_His_kin-like_C"/>
</dbReference>
<feature type="domain" description="Histidine kinase" evidence="12">
    <location>
        <begin position="384"/>
        <end position="607"/>
    </location>
</feature>
<dbReference type="RefSeq" id="WP_203629986.1">
    <property type="nucleotide sequence ID" value="NZ_BNJR01000012.1"/>
</dbReference>
<feature type="domain" description="PAS" evidence="13">
    <location>
        <begin position="262"/>
        <end position="327"/>
    </location>
</feature>
<keyword evidence="8 11" id="KW-1133">Transmembrane helix</keyword>
<dbReference type="InterPro" id="IPR050351">
    <property type="entry name" value="BphY/WalK/GraS-like"/>
</dbReference>
<dbReference type="Pfam" id="PF23846">
    <property type="entry name" value="Cache_WalK"/>
    <property type="match status" value="1"/>
</dbReference>
<dbReference type="SMART" id="SM00387">
    <property type="entry name" value="HATPase_c"/>
    <property type="match status" value="1"/>
</dbReference>
<evidence type="ECO:0000256" key="5">
    <source>
        <dbReference type="ARBA" id="ARBA00022679"/>
    </source>
</evidence>
<feature type="domain" description="HAMP" evidence="15">
    <location>
        <begin position="205"/>
        <end position="257"/>
    </location>
</feature>
<dbReference type="InterPro" id="IPR003594">
    <property type="entry name" value="HATPase_dom"/>
</dbReference>
<evidence type="ECO:0000256" key="2">
    <source>
        <dbReference type="ARBA" id="ARBA00004370"/>
    </source>
</evidence>
<feature type="transmembrane region" description="Helical" evidence="11">
    <location>
        <begin position="183"/>
        <end position="207"/>
    </location>
</feature>
<evidence type="ECO:0000256" key="3">
    <source>
        <dbReference type="ARBA" id="ARBA00012438"/>
    </source>
</evidence>
<evidence type="ECO:0000259" key="13">
    <source>
        <dbReference type="PROSITE" id="PS50112"/>
    </source>
</evidence>
<dbReference type="CDD" id="cd00130">
    <property type="entry name" value="PAS"/>
    <property type="match status" value="1"/>
</dbReference>
<organism evidence="16 17">
    <name type="scientific">Lentilactobacillus fungorum</name>
    <dbReference type="NCBI Taxonomy" id="2201250"/>
    <lineage>
        <taxon>Bacteria</taxon>
        <taxon>Bacillati</taxon>
        <taxon>Bacillota</taxon>
        <taxon>Bacilli</taxon>
        <taxon>Lactobacillales</taxon>
        <taxon>Lactobacillaceae</taxon>
        <taxon>Lentilactobacillus</taxon>
    </lineage>
</organism>
<dbReference type="SUPFAM" id="SSF55874">
    <property type="entry name" value="ATPase domain of HSP90 chaperone/DNA topoisomerase II/histidine kinase"/>
    <property type="match status" value="1"/>
</dbReference>
<dbReference type="PRINTS" id="PR00344">
    <property type="entry name" value="BCTRLSENSOR"/>
</dbReference>
<dbReference type="InterPro" id="IPR057640">
    <property type="entry name" value="Cache_WalK"/>
</dbReference>
<keyword evidence="6 11" id="KW-0812">Transmembrane</keyword>
<dbReference type="InterPro" id="IPR003661">
    <property type="entry name" value="HisK_dim/P_dom"/>
</dbReference>
<keyword evidence="5" id="KW-0808">Transferase</keyword>
<dbReference type="Gene3D" id="3.30.450.20">
    <property type="entry name" value="PAS domain"/>
    <property type="match status" value="2"/>
</dbReference>
<dbReference type="InterPro" id="IPR049814">
    <property type="entry name" value="Resp_reg_WalK"/>
</dbReference>
<dbReference type="InterPro" id="IPR036890">
    <property type="entry name" value="HATPase_C_sf"/>
</dbReference>
<dbReference type="CDD" id="cd00082">
    <property type="entry name" value="HisKA"/>
    <property type="match status" value="1"/>
</dbReference>
<dbReference type="PROSITE" id="PS50109">
    <property type="entry name" value="HIS_KIN"/>
    <property type="match status" value="1"/>
</dbReference>
<dbReference type="InterPro" id="IPR036097">
    <property type="entry name" value="HisK_dim/P_sf"/>
</dbReference>
<evidence type="ECO:0000313" key="16">
    <source>
        <dbReference type="EMBL" id="GHP13973.1"/>
    </source>
</evidence>
<dbReference type="PROSITE" id="PS50113">
    <property type="entry name" value="PAC"/>
    <property type="match status" value="1"/>
</dbReference>
<keyword evidence="17" id="KW-1185">Reference proteome</keyword>